<dbReference type="GO" id="GO:0005737">
    <property type="term" value="C:cytoplasm"/>
    <property type="evidence" value="ECO:0007669"/>
    <property type="project" value="InterPro"/>
</dbReference>
<organism evidence="14 15">
    <name type="scientific">Clostridium thailandense</name>
    <dbReference type="NCBI Taxonomy" id="2794346"/>
    <lineage>
        <taxon>Bacteria</taxon>
        <taxon>Bacillati</taxon>
        <taxon>Bacillota</taxon>
        <taxon>Clostridia</taxon>
        <taxon>Eubacteriales</taxon>
        <taxon>Clostridiaceae</taxon>
        <taxon>Clostridium</taxon>
    </lineage>
</organism>
<dbReference type="GO" id="GO:0046872">
    <property type="term" value="F:metal ion binding"/>
    <property type="evidence" value="ECO:0007669"/>
    <property type="project" value="UniProtKB-KW"/>
</dbReference>
<accession>A0A949TQY4</accession>
<dbReference type="PROSITE" id="PS00912">
    <property type="entry name" value="DHODEHASE_2"/>
    <property type="match status" value="1"/>
</dbReference>
<evidence type="ECO:0000256" key="6">
    <source>
        <dbReference type="ARBA" id="ARBA00022723"/>
    </source>
</evidence>
<dbReference type="PANTHER" id="PTHR48109:SF1">
    <property type="entry name" value="DIHYDROOROTATE DEHYDROGENASE (FUMARATE)"/>
    <property type="match status" value="1"/>
</dbReference>
<dbReference type="Pfam" id="PF01180">
    <property type="entry name" value="DHO_dh"/>
    <property type="match status" value="1"/>
</dbReference>
<dbReference type="PANTHER" id="PTHR48109">
    <property type="entry name" value="DIHYDROOROTATE DEHYDROGENASE (QUINONE), MITOCHONDRIAL-RELATED"/>
    <property type="match status" value="1"/>
</dbReference>
<evidence type="ECO:0000313" key="15">
    <source>
        <dbReference type="Proteomes" id="UP000694308"/>
    </source>
</evidence>
<evidence type="ECO:0000259" key="13">
    <source>
        <dbReference type="PROSITE" id="PS51379"/>
    </source>
</evidence>
<evidence type="ECO:0000256" key="11">
    <source>
        <dbReference type="ARBA" id="ARBA00032046"/>
    </source>
</evidence>
<keyword evidence="15" id="KW-1185">Reference proteome</keyword>
<feature type="domain" description="4Fe-4S ferredoxin-type" evidence="13">
    <location>
        <begin position="333"/>
        <end position="362"/>
    </location>
</feature>
<dbReference type="GO" id="GO:0004589">
    <property type="term" value="F:dihydroorotate dehydrogenase (NAD+) activity"/>
    <property type="evidence" value="ECO:0007669"/>
    <property type="project" value="UniProtKB-EC"/>
</dbReference>
<sequence length="362" mass="39357">MAKLKVNICGINFQNPVMTASGPSSQDADLCIAAAKGGAGGIVTKTISVDPAEVPRPCMANINSGFMNVEMWSELTKEQWFEVEYKKAKKINVPIIISIGHTAYEIKELAPFVKPYADAIEISTHYEGTDVTPFIEAIKIAKREFDVPVFMKIGPQTDIKNIVKAIEDAGADGIVMVNSFGPCMSIDVNTGYPIIGSKTGYGWLSGVSIRPLAIRCIYEAYQAVNIPIIGVGGITNGKDAAEMIMAGASAVQVCTEAILKGPEVYGRITRELNSFLDEKGYKDVNEIKGFAHKKAKERKFRTYSIPPVVNYDNCVKCGTCRTSCVYKAITVDGKLHIDKDKCFGCGLCVTKCPKRALKMPLE</sequence>
<protein>
    <recommendedName>
        <fullName evidence="5">Dihydroorotate dehydrogenase B (NAD(+)), catalytic subunit</fullName>
        <ecNumber evidence="4">1.3.1.14</ecNumber>
    </recommendedName>
    <alternativeName>
        <fullName evidence="10">Dihydroorotate oxidase B</fullName>
    </alternativeName>
    <alternativeName>
        <fullName evidence="11">Orotate reductase (NADH)</fullName>
    </alternativeName>
</protein>
<dbReference type="InterPro" id="IPR005720">
    <property type="entry name" value="Dihydroorotate_DH_cat"/>
</dbReference>
<evidence type="ECO:0000256" key="4">
    <source>
        <dbReference type="ARBA" id="ARBA00012061"/>
    </source>
</evidence>
<dbReference type="InterPro" id="IPR017896">
    <property type="entry name" value="4Fe4S_Fe-S-bd"/>
</dbReference>
<dbReference type="RefSeq" id="WP_218321996.1">
    <property type="nucleotide sequence ID" value="NZ_JAEEGC010000102.1"/>
</dbReference>
<gene>
    <name evidence="14" type="ORF">I6U48_18730</name>
</gene>
<dbReference type="InterPro" id="IPR050074">
    <property type="entry name" value="DHO_dehydrogenase"/>
</dbReference>
<comment type="caution">
    <text evidence="14">The sequence shown here is derived from an EMBL/GenBank/DDBJ whole genome shotgun (WGS) entry which is preliminary data.</text>
</comment>
<dbReference type="PROSITE" id="PS00198">
    <property type="entry name" value="4FE4S_FER_1"/>
    <property type="match status" value="1"/>
</dbReference>
<dbReference type="InterPro" id="IPR001295">
    <property type="entry name" value="Dihydroorotate_DH_CS"/>
</dbReference>
<evidence type="ECO:0000256" key="10">
    <source>
        <dbReference type="ARBA" id="ARBA00029718"/>
    </source>
</evidence>
<evidence type="ECO:0000313" key="14">
    <source>
        <dbReference type="EMBL" id="MBV7274937.1"/>
    </source>
</evidence>
<keyword evidence="9" id="KW-0411">Iron-sulfur</keyword>
<dbReference type="InterPro" id="IPR017900">
    <property type="entry name" value="4Fe4S_Fe_S_CS"/>
</dbReference>
<dbReference type="EC" id="1.3.1.14" evidence="4"/>
<dbReference type="PROSITE" id="PS51379">
    <property type="entry name" value="4FE4S_FER_2"/>
    <property type="match status" value="2"/>
</dbReference>
<evidence type="ECO:0000256" key="2">
    <source>
        <dbReference type="ARBA" id="ARBA00003616"/>
    </source>
</evidence>
<comment type="catalytic activity">
    <reaction evidence="12">
        <text>(S)-dihydroorotate + NAD(+) = orotate + NADH + H(+)</text>
        <dbReference type="Rhea" id="RHEA:13513"/>
        <dbReference type="ChEBI" id="CHEBI:15378"/>
        <dbReference type="ChEBI" id="CHEBI:30839"/>
        <dbReference type="ChEBI" id="CHEBI:30864"/>
        <dbReference type="ChEBI" id="CHEBI:57540"/>
        <dbReference type="ChEBI" id="CHEBI:57945"/>
        <dbReference type="EC" id="1.3.1.14"/>
    </reaction>
</comment>
<dbReference type="AlphaFoldDB" id="A0A949TQY4"/>
<name>A0A949TQY4_9CLOT</name>
<evidence type="ECO:0000256" key="8">
    <source>
        <dbReference type="ARBA" id="ARBA00023004"/>
    </source>
</evidence>
<dbReference type="EMBL" id="JAEEGC010000102">
    <property type="protein sequence ID" value="MBV7274937.1"/>
    <property type="molecule type" value="Genomic_DNA"/>
</dbReference>
<evidence type="ECO:0000256" key="9">
    <source>
        <dbReference type="ARBA" id="ARBA00023014"/>
    </source>
</evidence>
<comment type="cofactor">
    <cofactor evidence="1">
        <name>FMN</name>
        <dbReference type="ChEBI" id="CHEBI:58210"/>
    </cofactor>
</comment>
<feature type="domain" description="4Fe-4S ferredoxin-type" evidence="13">
    <location>
        <begin position="305"/>
        <end position="332"/>
    </location>
</feature>
<evidence type="ECO:0000256" key="1">
    <source>
        <dbReference type="ARBA" id="ARBA00001917"/>
    </source>
</evidence>
<dbReference type="GO" id="GO:0006207">
    <property type="term" value="P:'de novo' pyrimidine nucleobase biosynthetic process"/>
    <property type="evidence" value="ECO:0007669"/>
    <property type="project" value="InterPro"/>
</dbReference>
<dbReference type="Proteomes" id="UP000694308">
    <property type="component" value="Unassembled WGS sequence"/>
</dbReference>
<dbReference type="Pfam" id="PF14697">
    <property type="entry name" value="Fer4_21"/>
    <property type="match status" value="1"/>
</dbReference>
<comment type="pathway">
    <text evidence="3">Pyrimidine metabolism; UMP biosynthesis via de novo pathway; orotate from (S)-dihydroorotate (NAD(+) route): step 1/1.</text>
</comment>
<evidence type="ECO:0000256" key="12">
    <source>
        <dbReference type="ARBA" id="ARBA00048996"/>
    </source>
</evidence>
<reference evidence="14" key="1">
    <citation type="submission" date="2020-12" db="EMBL/GenBank/DDBJ databases">
        <title>Clostridium thailandense sp. nov., a novel acetogenic bacterium isolated from peat land soil in Thailand.</title>
        <authorList>
            <person name="Chaikitkaew S."/>
            <person name="Birkeland N.K."/>
        </authorList>
    </citation>
    <scope>NUCLEOTIDE SEQUENCE</scope>
    <source>
        <strain evidence="14">PL3</strain>
    </source>
</reference>
<comment type="function">
    <text evidence="2">Catalyzes the conversion of dihydroorotate to orotate with NAD(+) as electron acceptor.</text>
</comment>
<evidence type="ECO:0000256" key="3">
    <source>
        <dbReference type="ARBA" id="ARBA00004715"/>
    </source>
</evidence>
<dbReference type="GO" id="GO:0006221">
    <property type="term" value="P:pyrimidine nucleotide biosynthetic process"/>
    <property type="evidence" value="ECO:0007669"/>
    <property type="project" value="UniProtKB-KW"/>
</dbReference>
<keyword evidence="7" id="KW-0665">Pyrimidine biosynthesis</keyword>
<proteinExistence type="predicted"/>
<dbReference type="GO" id="GO:0051536">
    <property type="term" value="F:iron-sulfur cluster binding"/>
    <property type="evidence" value="ECO:0007669"/>
    <property type="project" value="UniProtKB-KW"/>
</dbReference>
<keyword evidence="6" id="KW-0479">Metal-binding</keyword>
<keyword evidence="8" id="KW-0408">Iron</keyword>
<evidence type="ECO:0000256" key="7">
    <source>
        <dbReference type="ARBA" id="ARBA00022975"/>
    </source>
</evidence>
<evidence type="ECO:0000256" key="5">
    <source>
        <dbReference type="ARBA" id="ARBA00018101"/>
    </source>
</evidence>